<dbReference type="EMBL" id="FOMZ01000001">
    <property type="protein sequence ID" value="SFD55955.1"/>
    <property type="molecule type" value="Genomic_DNA"/>
</dbReference>
<dbReference type="Proteomes" id="UP000198716">
    <property type="component" value="Unassembled WGS sequence"/>
</dbReference>
<organism evidence="1 2">
    <name type="scientific">Actinopolyspora alba</name>
    <dbReference type="NCBI Taxonomy" id="673379"/>
    <lineage>
        <taxon>Bacteria</taxon>
        <taxon>Bacillati</taxon>
        <taxon>Actinomycetota</taxon>
        <taxon>Actinomycetes</taxon>
        <taxon>Actinopolysporales</taxon>
        <taxon>Actinopolysporaceae</taxon>
        <taxon>Actinopolyspora</taxon>
        <taxon>Actinopolyspora alba group</taxon>
    </lineage>
</organism>
<evidence type="ECO:0000313" key="2">
    <source>
        <dbReference type="Proteomes" id="UP000198716"/>
    </source>
</evidence>
<reference evidence="2" key="1">
    <citation type="submission" date="2016-10" db="EMBL/GenBank/DDBJ databases">
        <authorList>
            <person name="Varghese N."/>
            <person name="Submissions S."/>
        </authorList>
    </citation>
    <scope>NUCLEOTIDE SEQUENCE [LARGE SCALE GENOMIC DNA]</scope>
    <source>
        <strain evidence="2">DSM 45004</strain>
    </source>
</reference>
<gene>
    <name evidence="1" type="ORF">SAMN04487819_1015</name>
</gene>
<dbReference type="SUPFAM" id="SSF82171">
    <property type="entry name" value="DPP6 N-terminal domain-like"/>
    <property type="match status" value="1"/>
</dbReference>
<accession>A0A1I1TBL3</accession>
<dbReference type="RefSeq" id="WP_092923098.1">
    <property type="nucleotide sequence ID" value="NZ_FOMZ01000001.1"/>
</dbReference>
<sequence length="298" mass="31552">MTDTARDGGNFRRLAPGQRTVVQLAAQDSPEPRKLFETAEILLEAPNWTPDGSALLLNGNGALWRLDAARPDDVEHVPLTGVPDINNDHVPAPDGRTVYVTAKDGHIYAAPITGGAATRLTEDDGWRHYLHGVSPDGRSLACVLLPSGGDGTAGELAVLPATGGPVRVLETGPGHLDGPEYTPDGEWIVFNDESFGGEPGHAQLARVPAEGGTPRRLVSSATVDWFPHVSPDGRYANYLSYPAGTLGHPPDTEVAIHVVSTADWQTPIRTFPLFGGQGTSNVGNWAPDSGRFAFVSYG</sequence>
<evidence type="ECO:0008006" key="3">
    <source>
        <dbReference type="Google" id="ProtNLM"/>
    </source>
</evidence>
<keyword evidence="2" id="KW-1185">Reference proteome</keyword>
<dbReference type="InterPro" id="IPR011042">
    <property type="entry name" value="6-blade_b-propeller_TolB-like"/>
</dbReference>
<proteinExistence type="predicted"/>
<dbReference type="Gene3D" id="2.120.10.30">
    <property type="entry name" value="TolB, C-terminal domain"/>
    <property type="match status" value="1"/>
</dbReference>
<protein>
    <recommendedName>
        <fullName evidence="3">WD40-like Beta Propeller Repeat</fullName>
    </recommendedName>
</protein>
<dbReference type="AlphaFoldDB" id="A0A1I1TBL3"/>
<name>A0A1I1TBL3_9ACTN</name>
<evidence type="ECO:0000313" key="1">
    <source>
        <dbReference type="EMBL" id="SFD55955.1"/>
    </source>
</evidence>